<organism evidence="14 15">
    <name type="scientific">Lutzomyia longipalpis</name>
    <name type="common">Sand fly</name>
    <dbReference type="NCBI Taxonomy" id="7200"/>
    <lineage>
        <taxon>Eukaryota</taxon>
        <taxon>Metazoa</taxon>
        <taxon>Ecdysozoa</taxon>
        <taxon>Arthropoda</taxon>
        <taxon>Hexapoda</taxon>
        <taxon>Insecta</taxon>
        <taxon>Pterygota</taxon>
        <taxon>Neoptera</taxon>
        <taxon>Endopterygota</taxon>
        <taxon>Diptera</taxon>
        <taxon>Nematocera</taxon>
        <taxon>Psychodoidea</taxon>
        <taxon>Psychodidae</taxon>
        <taxon>Lutzomyia</taxon>
        <taxon>Lutzomyia</taxon>
    </lineage>
</organism>
<dbReference type="AlphaFoldDB" id="A0A1B0CGC8"/>
<dbReference type="VEuPathDB" id="VectorBase:LLONM1_009616"/>
<keyword evidence="4 8" id="KW-0863">Zinc-finger</keyword>
<evidence type="ECO:0000313" key="14">
    <source>
        <dbReference type="EnsemblMetazoa" id="LLOJ003429-PA"/>
    </source>
</evidence>
<dbReference type="PROSITE" id="PS00028">
    <property type="entry name" value="ZINC_FINGER_C2H2_1"/>
    <property type="match status" value="8"/>
</dbReference>
<keyword evidence="6" id="KW-0238">DNA-binding</keyword>
<evidence type="ECO:0000313" key="13">
    <source>
        <dbReference type="EMBL" id="MBC1181016.1"/>
    </source>
</evidence>
<feature type="binding site" evidence="9">
    <location>
        <position position="69"/>
    </location>
    <ligand>
        <name>Zn(2+)</name>
        <dbReference type="ChEBI" id="CHEBI:29105"/>
    </ligand>
</feature>
<keyword evidence="7" id="KW-0539">Nucleus</keyword>
<evidence type="ECO:0000256" key="1">
    <source>
        <dbReference type="ARBA" id="ARBA00004123"/>
    </source>
</evidence>
<sequence length="503" mass="59746">MSEKDFPLSHLLPPKGVRKASEFHVCRICETEDDLLDIFTEKHKHIYDKLQAIATFKEEDTTNTFKYVCYDCKDRVEELHEFKRKCEVTYEKLWKDLLADNTTTKVGKSTPRDFDIEDVFVKTEYPVDTIYCDDNDDDDSEDGFDENCMDYLQVKVEDRAPEEKSEEKEEEEEEEEKDENDEEEEKRPRRRLRKRESIDKSYQCSECDESFQNHYYLTKHKATHLDSKDTMCSICNHEFSTKQNLKRHIEDIHEKVEKVREDKAYQCNQCPLTFKNHYYLTKHQGIHTTVKKNVCPICGQEYSTKQNLRRHIEDIHEKVKKAKGKDSYSCNQCDMTFKNHYFLTKHRAVHLVSKKNVCTHCNQVYSTKQNLRRHIEDIHEKLRNHLCTICGKGFAQITTLKSHYNVHSKIKFQCDICGKRFKTEMYLKLHKLRHIPPEERTDKIKKRLKKLHFNIEMSVCLMEPHETPTSELLHTEDTSEFCISLLLIAVPPLMSPQSSTIFE</sequence>
<dbReference type="InterPro" id="IPR036236">
    <property type="entry name" value="Znf_C2H2_sf"/>
</dbReference>
<evidence type="ECO:0000256" key="6">
    <source>
        <dbReference type="ARBA" id="ARBA00023125"/>
    </source>
</evidence>
<dbReference type="Pfam" id="PF07776">
    <property type="entry name" value="zf-AD"/>
    <property type="match status" value="1"/>
</dbReference>
<evidence type="ECO:0000256" key="9">
    <source>
        <dbReference type="PROSITE-ProRule" id="PRU01263"/>
    </source>
</evidence>
<reference evidence="15" key="1">
    <citation type="submission" date="2012-05" db="EMBL/GenBank/DDBJ databases">
        <title>Whole Genome Assembly of Lutzomyia longipalpis.</title>
        <authorList>
            <person name="Richards S."/>
            <person name="Qu C."/>
            <person name="Dillon R."/>
            <person name="Worley K."/>
            <person name="Scherer S."/>
            <person name="Batterton M."/>
            <person name="Taylor A."/>
            <person name="Hawes A."/>
            <person name="Hernandez B."/>
            <person name="Kovar C."/>
            <person name="Mandapat C."/>
            <person name="Pham C."/>
            <person name="Qu C."/>
            <person name="Jing C."/>
            <person name="Bess C."/>
            <person name="Bandaranaike D."/>
            <person name="Ngo D."/>
            <person name="Ongeri F."/>
            <person name="Arias F."/>
            <person name="Lara F."/>
            <person name="Weissenberger G."/>
            <person name="Kamau G."/>
            <person name="Han H."/>
            <person name="Shen H."/>
            <person name="Dinh H."/>
            <person name="Khalil I."/>
            <person name="Jones J."/>
            <person name="Shafer J."/>
            <person name="Jayaseelan J."/>
            <person name="Quiroz J."/>
            <person name="Blankenburg K."/>
            <person name="Nguyen L."/>
            <person name="Jackson L."/>
            <person name="Francisco L."/>
            <person name="Tang L.-Y."/>
            <person name="Pu L.-L."/>
            <person name="Perales L."/>
            <person name="Lorensuhewa L."/>
            <person name="Munidasa M."/>
            <person name="Coyle M."/>
            <person name="Taylor M."/>
            <person name="Puazo M."/>
            <person name="Firestine M."/>
            <person name="Scheel M."/>
            <person name="Javaid M."/>
            <person name="Wang M."/>
            <person name="Li M."/>
            <person name="Tabassum N."/>
            <person name="Saada N."/>
            <person name="Osuji N."/>
            <person name="Aqrawi P."/>
            <person name="Fu Q."/>
            <person name="Thornton R."/>
            <person name="Raj R."/>
            <person name="Goodspeed R."/>
            <person name="Mata R."/>
            <person name="Najjar R."/>
            <person name="Gubbala S."/>
            <person name="Lee S."/>
            <person name="Denson S."/>
            <person name="Patil S."/>
            <person name="Macmil S."/>
            <person name="Qi S."/>
            <person name="Matskevitch T."/>
            <person name="Palculict T."/>
            <person name="Mathew T."/>
            <person name="Vee V."/>
            <person name="Velamala V."/>
            <person name="Korchina V."/>
            <person name="Cai W."/>
            <person name="Liu W."/>
            <person name="Dai W."/>
            <person name="Zou X."/>
            <person name="Zhu Y."/>
            <person name="Zhang Y."/>
            <person name="Wu Y.-Q."/>
            <person name="Xin Y."/>
            <person name="Nazarath L."/>
            <person name="Kovar C."/>
            <person name="Han Y."/>
            <person name="Muzny D."/>
            <person name="Gibbs R."/>
        </authorList>
    </citation>
    <scope>NUCLEOTIDE SEQUENCE [LARGE SCALE GENOMIC DNA]</scope>
    <source>
        <strain evidence="15">Jacobina</strain>
    </source>
</reference>
<feature type="domain" description="C2H2-type" evidence="11">
    <location>
        <begin position="385"/>
        <end position="412"/>
    </location>
</feature>
<dbReference type="GO" id="GO:0008270">
    <property type="term" value="F:zinc ion binding"/>
    <property type="evidence" value="ECO:0007669"/>
    <property type="project" value="UniProtKB-UniRule"/>
</dbReference>
<evidence type="ECO:0000259" key="12">
    <source>
        <dbReference type="PROSITE" id="PS51915"/>
    </source>
</evidence>
<name>A0A1B0CGC8_LUTLO</name>
<dbReference type="EnsemblMetazoa" id="LLOJ003429-RA">
    <property type="protein sequence ID" value="LLOJ003429-PA"/>
    <property type="gene ID" value="LLOJ003429"/>
</dbReference>
<keyword evidence="2 9" id="KW-0479">Metal-binding</keyword>
<evidence type="ECO:0000256" key="8">
    <source>
        <dbReference type="PROSITE-ProRule" id="PRU00042"/>
    </source>
</evidence>
<keyword evidence="3" id="KW-0677">Repeat</keyword>
<dbReference type="InterPro" id="IPR013087">
    <property type="entry name" value="Znf_C2H2_type"/>
</dbReference>
<feature type="region of interest" description="Disordered" evidence="10">
    <location>
        <begin position="157"/>
        <end position="192"/>
    </location>
</feature>
<feature type="domain" description="C2H2-type" evidence="11">
    <location>
        <begin position="356"/>
        <end position="384"/>
    </location>
</feature>
<dbReference type="PROSITE" id="PS50157">
    <property type="entry name" value="ZINC_FINGER_C2H2_2"/>
    <property type="match status" value="8"/>
</dbReference>
<dbReference type="PROSITE" id="PS51915">
    <property type="entry name" value="ZAD"/>
    <property type="match status" value="1"/>
</dbReference>
<evidence type="ECO:0000256" key="2">
    <source>
        <dbReference type="ARBA" id="ARBA00022723"/>
    </source>
</evidence>
<reference evidence="14" key="3">
    <citation type="submission" date="2020-05" db="UniProtKB">
        <authorList>
            <consortium name="EnsemblMetazoa"/>
        </authorList>
    </citation>
    <scope>IDENTIFICATION</scope>
    <source>
        <strain evidence="14">Jacobina</strain>
    </source>
</reference>
<feature type="domain" description="C2H2-type" evidence="11">
    <location>
        <begin position="265"/>
        <end position="292"/>
    </location>
</feature>
<dbReference type="Proteomes" id="UP000092461">
    <property type="component" value="Unassembled WGS sequence"/>
</dbReference>
<feature type="binding site" evidence="9">
    <location>
        <position position="26"/>
    </location>
    <ligand>
        <name>Zn(2+)</name>
        <dbReference type="ChEBI" id="CHEBI:29105"/>
    </ligand>
</feature>
<evidence type="ECO:0000256" key="7">
    <source>
        <dbReference type="ARBA" id="ARBA00023242"/>
    </source>
</evidence>
<evidence type="ECO:0000256" key="3">
    <source>
        <dbReference type="ARBA" id="ARBA00022737"/>
    </source>
</evidence>
<accession>A0A1B0CGC8</accession>
<dbReference type="GO" id="GO:0003700">
    <property type="term" value="F:DNA-binding transcription factor activity"/>
    <property type="evidence" value="ECO:0007669"/>
    <property type="project" value="TreeGrafter"/>
</dbReference>
<dbReference type="EMBL" id="GITU01012313">
    <property type="protein sequence ID" value="MBC1181016.1"/>
    <property type="molecule type" value="Transcribed_RNA"/>
</dbReference>
<dbReference type="PANTHER" id="PTHR24390">
    <property type="entry name" value="ZINC FINGER PROTEIN"/>
    <property type="match status" value="1"/>
</dbReference>
<dbReference type="SUPFAM" id="SSF57667">
    <property type="entry name" value="beta-beta-alpha zinc fingers"/>
    <property type="match status" value="4"/>
</dbReference>
<evidence type="ECO:0000256" key="10">
    <source>
        <dbReference type="SAM" id="MobiDB-lite"/>
    </source>
</evidence>
<evidence type="ECO:0000313" key="15">
    <source>
        <dbReference type="Proteomes" id="UP000092461"/>
    </source>
</evidence>
<feature type="domain" description="C2H2-type" evidence="11">
    <location>
        <begin position="230"/>
        <end position="258"/>
    </location>
</feature>
<keyword evidence="15" id="KW-1185">Reference proteome</keyword>
<dbReference type="SMART" id="SM00355">
    <property type="entry name" value="ZnF_C2H2"/>
    <property type="match status" value="8"/>
</dbReference>
<feature type="compositionally biased region" description="Acidic residues" evidence="10">
    <location>
        <begin position="168"/>
        <end position="184"/>
    </location>
</feature>
<dbReference type="PANTHER" id="PTHR24390:SF159">
    <property type="entry name" value="GROWTH FACTOR INDEPENDENT 1 TRANSCRIPTIONAL REPRESSOR"/>
    <property type="match status" value="1"/>
</dbReference>
<dbReference type="Gene3D" id="3.30.160.60">
    <property type="entry name" value="Classic Zinc Finger"/>
    <property type="match status" value="7"/>
</dbReference>
<dbReference type="Pfam" id="PF00096">
    <property type="entry name" value="zf-C2H2"/>
    <property type="match status" value="8"/>
</dbReference>
<keyword evidence="5 9" id="KW-0862">Zinc</keyword>
<feature type="domain" description="C2H2-type" evidence="11">
    <location>
        <begin position="202"/>
        <end position="229"/>
    </location>
</feature>
<evidence type="ECO:0000256" key="5">
    <source>
        <dbReference type="ARBA" id="ARBA00022833"/>
    </source>
</evidence>
<feature type="domain" description="ZAD" evidence="12">
    <location>
        <begin position="24"/>
        <end position="96"/>
    </location>
</feature>
<dbReference type="EMBL" id="AJWK01011025">
    <property type="status" value="NOT_ANNOTATED_CDS"/>
    <property type="molecule type" value="Genomic_DNA"/>
</dbReference>
<protein>
    <submittedName>
        <fullName evidence="13">Putative zn finger</fullName>
    </submittedName>
</protein>
<feature type="domain" description="C2H2-type" evidence="11">
    <location>
        <begin position="412"/>
        <end position="439"/>
    </location>
</feature>
<dbReference type="InterPro" id="IPR012934">
    <property type="entry name" value="Znf_AD"/>
</dbReference>
<feature type="binding site" evidence="9">
    <location>
        <position position="29"/>
    </location>
    <ligand>
        <name>Zn(2+)</name>
        <dbReference type="ChEBI" id="CHEBI:29105"/>
    </ligand>
</feature>
<dbReference type="GO" id="GO:0006357">
    <property type="term" value="P:regulation of transcription by RNA polymerase II"/>
    <property type="evidence" value="ECO:0007669"/>
    <property type="project" value="TreeGrafter"/>
</dbReference>
<dbReference type="GO" id="GO:0005634">
    <property type="term" value="C:nucleus"/>
    <property type="evidence" value="ECO:0007669"/>
    <property type="project" value="UniProtKB-SubCell"/>
</dbReference>
<evidence type="ECO:0000256" key="4">
    <source>
        <dbReference type="ARBA" id="ARBA00022771"/>
    </source>
</evidence>
<dbReference type="GO" id="GO:0000978">
    <property type="term" value="F:RNA polymerase II cis-regulatory region sequence-specific DNA binding"/>
    <property type="evidence" value="ECO:0007669"/>
    <property type="project" value="TreeGrafter"/>
</dbReference>
<dbReference type="VEuPathDB" id="VectorBase:LLOJ003429"/>
<reference evidence="13" key="2">
    <citation type="journal article" date="2020" name="BMC">
        <title>Leishmania infection induces a limited differential gene expression in the sand fly midgut.</title>
        <authorList>
            <person name="Coutinho-Abreu I.V."/>
            <person name="Serafim T.D."/>
            <person name="Meneses C."/>
            <person name="Kamhawi S."/>
            <person name="Oliveira F."/>
            <person name="Valenzuela J.G."/>
        </authorList>
    </citation>
    <scope>NUCLEOTIDE SEQUENCE</scope>
    <source>
        <strain evidence="13">Jacobina</strain>
        <tissue evidence="13">Midgut</tissue>
    </source>
</reference>
<dbReference type="SMART" id="SM00868">
    <property type="entry name" value="zf-AD"/>
    <property type="match status" value="1"/>
</dbReference>
<feature type="domain" description="C2H2-type" evidence="11">
    <location>
        <begin position="293"/>
        <end position="321"/>
    </location>
</feature>
<feature type="binding site" evidence="9">
    <location>
        <position position="72"/>
    </location>
    <ligand>
        <name>Zn(2+)</name>
        <dbReference type="ChEBI" id="CHEBI:29105"/>
    </ligand>
</feature>
<comment type="subcellular location">
    <subcellularLocation>
        <location evidence="1">Nucleus</location>
    </subcellularLocation>
</comment>
<feature type="compositionally biased region" description="Basic and acidic residues" evidence="10">
    <location>
        <begin position="157"/>
        <end position="167"/>
    </location>
</feature>
<dbReference type="Gene3D" id="3.40.1800.20">
    <property type="match status" value="1"/>
</dbReference>
<evidence type="ECO:0000259" key="11">
    <source>
        <dbReference type="PROSITE" id="PS50157"/>
    </source>
</evidence>
<feature type="domain" description="C2H2-type" evidence="11">
    <location>
        <begin position="328"/>
        <end position="355"/>
    </location>
</feature>
<proteinExistence type="predicted"/>
<dbReference type="SUPFAM" id="SSF57716">
    <property type="entry name" value="Glucocorticoid receptor-like (DNA-binding domain)"/>
    <property type="match status" value="1"/>
</dbReference>